<reference evidence="2 3" key="2">
    <citation type="submission" date="2018-11" db="EMBL/GenBank/DDBJ databases">
        <authorList>
            <consortium name="Pathogen Informatics"/>
        </authorList>
    </citation>
    <scope>NUCLEOTIDE SEQUENCE [LARGE SCALE GENOMIC DNA]</scope>
    <source>
        <strain evidence="2">Dakar</strain>
        <strain evidence="3">Dakar, Senegal</strain>
    </source>
</reference>
<evidence type="ECO:0000313" key="2">
    <source>
        <dbReference type="EMBL" id="VDP80104.1"/>
    </source>
</evidence>
<reference evidence="4" key="1">
    <citation type="submission" date="2016-06" db="UniProtKB">
        <authorList>
            <consortium name="WormBaseParasite"/>
        </authorList>
    </citation>
    <scope>IDENTIFICATION</scope>
</reference>
<dbReference type="STRING" id="6186.A0A183L5Z7"/>
<evidence type="ECO:0000313" key="4">
    <source>
        <dbReference type="WBParaSite" id="SCUD_0002276801-mRNA-1"/>
    </source>
</evidence>
<sequence length="167" mass="19166">GALISKRKNSGHRRCPVLEADSLFDNFDSDQSDLKPPSKKMTATKENCSSRELCQHSCIQFAVTDKYIYIIGFIVHHKVFTISSQLLLRQQDENSTYRMYSQKNTTELNKIPLSTSKFTKQFASILNGCNLTKEVKQRYGSRLTDHPDSNIRSTQKRDSLDIDELIQ</sequence>
<feature type="compositionally biased region" description="Basic and acidic residues" evidence="1">
    <location>
        <begin position="142"/>
        <end position="160"/>
    </location>
</feature>
<dbReference type="AlphaFoldDB" id="A0A183L5Z7"/>
<accession>A0A183L5Z7</accession>
<evidence type="ECO:0000256" key="1">
    <source>
        <dbReference type="SAM" id="MobiDB-lite"/>
    </source>
</evidence>
<organism evidence="4">
    <name type="scientific">Schistosoma curassoni</name>
    <dbReference type="NCBI Taxonomy" id="6186"/>
    <lineage>
        <taxon>Eukaryota</taxon>
        <taxon>Metazoa</taxon>
        <taxon>Spiralia</taxon>
        <taxon>Lophotrochozoa</taxon>
        <taxon>Platyhelminthes</taxon>
        <taxon>Trematoda</taxon>
        <taxon>Digenea</taxon>
        <taxon>Strigeidida</taxon>
        <taxon>Schistosomatoidea</taxon>
        <taxon>Schistosomatidae</taxon>
        <taxon>Schistosoma</taxon>
    </lineage>
</organism>
<evidence type="ECO:0000313" key="3">
    <source>
        <dbReference type="Proteomes" id="UP000279833"/>
    </source>
</evidence>
<dbReference type="Proteomes" id="UP000279833">
    <property type="component" value="Unassembled WGS sequence"/>
</dbReference>
<dbReference type="WBParaSite" id="SCUD_0002276801-mRNA-1">
    <property type="protein sequence ID" value="SCUD_0002276801-mRNA-1"/>
    <property type="gene ID" value="SCUD_0002276801"/>
</dbReference>
<proteinExistence type="predicted"/>
<protein>
    <submittedName>
        <fullName evidence="4">J domain-containing protein</fullName>
    </submittedName>
</protein>
<feature type="region of interest" description="Disordered" evidence="1">
    <location>
        <begin position="142"/>
        <end position="167"/>
    </location>
</feature>
<gene>
    <name evidence="2" type="ORF">SCUD_LOCUS22763</name>
</gene>
<keyword evidence="3" id="KW-1185">Reference proteome</keyword>
<dbReference type="EMBL" id="UZAK01050605">
    <property type="protein sequence ID" value="VDP80104.1"/>
    <property type="molecule type" value="Genomic_DNA"/>
</dbReference>
<name>A0A183L5Z7_9TREM</name>